<feature type="region of interest" description="Disordered" evidence="1">
    <location>
        <begin position="68"/>
        <end position="91"/>
    </location>
</feature>
<dbReference type="PANTHER" id="PTHR33067">
    <property type="entry name" value="RNA-DIRECTED DNA POLYMERASE-RELATED"/>
    <property type="match status" value="1"/>
</dbReference>
<organism evidence="2 3">
    <name type="scientific">Tanacetum coccineum</name>
    <dbReference type="NCBI Taxonomy" id="301880"/>
    <lineage>
        <taxon>Eukaryota</taxon>
        <taxon>Viridiplantae</taxon>
        <taxon>Streptophyta</taxon>
        <taxon>Embryophyta</taxon>
        <taxon>Tracheophyta</taxon>
        <taxon>Spermatophyta</taxon>
        <taxon>Magnoliopsida</taxon>
        <taxon>eudicotyledons</taxon>
        <taxon>Gunneridae</taxon>
        <taxon>Pentapetalae</taxon>
        <taxon>asterids</taxon>
        <taxon>campanulids</taxon>
        <taxon>Asterales</taxon>
        <taxon>Asteraceae</taxon>
        <taxon>Asteroideae</taxon>
        <taxon>Anthemideae</taxon>
        <taxon>Anthemidinae</taxon>
        <taxon>Tanacetum</taxon>
    </lineage>
</organism>
<dbReference type="CDD" id="cd00303">
    <property type="entry name" value="retropepsin_like"/>
    <property type="match status" value="1"/>
</dbReference>
<dbReference type="Gene3D" id="2.40.70.10">
    <property type="entry name" value="Acid Proteases"/>
    <property type="match status" value="1"/>
</dbReference>
<dbReference type="Proteomes" id="UP001151760">
    <property type="component" value="Unassembled WGS sequence"/>
</dbReference>
<protein>
    <submittedName>
        <fullName evidence="2">MAK10-like protein</fullName>
    </submittedName>
</protein>
<dbReference type="InterPro" id="IPR021109">
    <property type="entry name" value="Peptidase_aspartic_dom_sf"/>
</dbReference>
<proteinExistence type="predicted"/>
<name>A0ABQ4ZPQ1_9ASTR</name>
<feature type="compositionally biased region" description="Polar residues" evidence="1">
    <location>
        <begin position="68"/>
        <end position="81"/>
    </location>
</feature>
<dbReference type="PANTHER" id="PTHR33067:SF9">
    <property type="entry name" value="RNA-DIRECTED DNA POLYMERASE"/>
    <property type="match status" value="1"/>
</dbReference>
<reference evidence="2" key="1">
    <citation type="journal article" date="2022" name="Int. J. Mol. Sci.">
        <title>Draft Genome of Tanacetum Coccineum: Genomic Comparison of Closely Related Tanacetum-Family Plants.</title>
        <authorList>
            <person name="Yamashiro T."/>
            <person name="Shiraishi A."/>
            <person name="Nakayama K."/>
            <person name="Satake H."/>
        </authorList>
    </citation>
    <scope>NUCLEOTIDE SEQUENCE</scope>
</reference>
<dbReference type="EMBL" id="BQNB010011457">
    <property type="protein sequence ID" value="GJS90798.1"/>
    <property type="molecule type" value="Genomic_DNA"/>
</dbReference>
<accession>A0ABQ4ZPQ1</accession>
<evidence type="ECO:0000256" key="1">
    <source>
        <dbReference type="SAM" id="MobiDB-lite"/>
    </source>
</evidence>
<comment type="caution">
    <text evidence="2">The sequence shown here is derived from an EMBL/GenBank/DDBJ whole genome shotgun (WGS) entry which is preliminary data.</text>
</comment>
<evidence type="ECO:0000313" key="3">
    <source>
        <dbReference type="Proteomes" id="UP001151760"/>
    </source>
</evidence>
<evidence type="ECO:0000313" key="2">
    <source>
        <dbReference type="EMBL" id="GJS90798.1"/>
    </source>
</evidence>
<sequence>MHPRVPTKAGGALPSDTVKNPKLNGNTTTSVLYARSYPTVDLQCSSHPYTSINSIKTCSKEANISHTSQLQPRMGSGTQQPEEPEPTLKDTNLRTRQKRSAFVQGEVSAKMEDPGLFTLPCRLGDSKPFDTLTDLGSCVNIDPLYIFKKLNIRLLEETGHIFGFADGTKSYPVGIVKDVEVHIGKLKLLNDFYVIDMKKDPETPLLVGRGFLATANAVIDCRMAKIAVREGITRSVFGVKGVDLGAQIPYYARKDFLDCHLPEEWKISRDAEINPFKDVFVFRRMVEFLGAIPINLKSNMWESEDLINNPINWNKPPKNGDEAWHAKIRLIDPDGEEFTKTLQSISTTRKLSERESPREIIDFDHFYDT</sequence>
<gene>
    <name evidence="2" type="ORF">Tco_0773434</name>
</gene>
<reference evidence="2" key="2">
    <citation type="submission" date="2022-01" db="EMBL/GenBank/DDBJ databases">
        <authorList>
            <person name="Yamashiro T."/>
            <person name="Shiraishi A."/>
            <person name="Satake H."/>
            <person name="Nakayama K."/>
        </authorList>
    </citation>
    <scope>NUCLEOTIDE SEQUENCE</scope>
</reference>
<feature type="region of interest" description="Disordered" evidence="1">
    <location>
        <begin position="1"/>
        <end position="25"/>
    </location>
</feature>
<keyword evidence="3" id="KW-1185">Reference proteome</keyword>